<name>A0A6J4NSQ3_9BACT</name>
<evidence type="ECO:0000313" key="2">
    <source>
        <dbReference type="EMBL" id="CAA9396684.1"/>
    </source>
</evidence>
<feature type="compositionally biased region" description="Gly residues" evidence="1">
    <location>
        <begin position="57"/>
        <end position="67"/>
    </location>
</feature>
<gene>
    <name evidence="2" type="ORF">AVDCRST_MAG64-1461</name>
</gene>
<evidence type="ECO:0000256" key="1">
    <source>
        <dbReference type="SAM" id="MobiDB-lite"/>
    </source>
</evidence>
<sequence>DCEPRRLPEGAGRPARAGGPALSTAGVPPGGFQRVHQSRHPQDDRASARRTRRVRGQRGGAPAGGEV</sequence>
<organism evidence="2">
    <name type="scientific">uncultured Phycisphaerae bacterium</name>
    <dbReference type="NCBI Taxonomy" id="904963"/>
    <lineage>
        <taxon>Bacteria</taxon>
        <taxon>Pseudomonadati</taxon>
        <taxon>Planctomycetota</taxon>
        <taxon>Phycisphaerae</taxon>
        <taxon>environmental samples</taxon>
    </lineage>
</organism>
<dbReference type="EMBL" id="CADCUQ010000335">
    <property type="protein sequence ID" value="CAA9396684.1"/>
    <property type="molecule type" value="Genomic_DNA"/>
</dbReference>
<dbReference type="AlphaFoldDB" id="A0A6J4NSQ3"/>
<accession>A0A6J4NSQ3</accession>
<protein>
    <submittedName>
        <fullName evidence="2">Uncharacterized protein</fullName>
    </submittedName>
</protein>
<feature type="region of interest" description="Disordered" evidence="1">
    <location>
        <begin position="1"/>
        <end position="67"/>
    </location>
</feature>
<reference evidence="2" key="1">
    <citation type="submission" date="2020-02" db="EMBL/GenBank/DDBJ databases">
        <authorList>
            <person name="Meier V. D."/>
        </authorList>
    </citation>
    <scope>NUCLEOTIDE SEQUENCE</scope>
    <source>
        <strain evidence="2">AVDCRST_MAG64</strain>
    </source>
</reference>
<proteinExistence type="predicted"/>
<feature type="non-terminal residue" evidence="2">
    <location>
        <position position="67"/>
    </location>
</feature>
<feature type="compositionally biased region" description="Low complexity" evidence="1">
    <location>
        <begin position="9"/>
        <end position="22"/>
    </location>
</feature>
<feature type="non-terminal residue" evidence="2">
    <location>
        <position position="1"/>
    </location>
</feature>